<accession>A0A6M3JQ71</accession>
<gene>
    <name evidence="1" type="ORF">MM415A02929_0008</name>
</gene>
<sequence length="62" mass="6651">MPWIYSFARVRQAPGLAVAAFLSAGVEGDPRLGQAASMYVYVQDDGSQKSKKRGQNGSGVFQ</sequence>
<reference evidence="1" key="1">
    <citation type="submission" date="2020-03" db="EMBL/GenBank/DDBJ databases">
        <title>The deep terrestrial virosphere.</title>
        <authorList>
            <person name="Holmfeldt K."/>
            <person name="Nilsson E."/>
            <person name="Simone D."/>
            <person name="Lopez-Fernandez M."/>
            <person name="Wu X."/>
            <person name="de Brujin I."/>
            <person name="Lundin D."/>
            <person name="Andersson A."/>
            <person name="Bertilsson S."/>
            <person name="Dopson M."/>
        </authorList>
    </citation>
    <scope>NUCLEOTIDE SEQUENCE</scope>
    <source>
        <strain evidence="1">MM415A02929</strain>
    </source>
</reference>
<name>A0A6M3JQ71_9ZZZZ</name>
<dbReference type="AlphaFoldDB" id="A0A6M3JQ71"/>
<protein>
    <submittedName>
        <fullName evidence="1">Uncharacterized protein</fullName>
    </submittedName>
</protein>
<evidence type="ECO:0000313" key="1">
    <source>
        <dbReference type="EMBL" id="QJA72086.1"/>
    </source>
</evidence>
<organism evidence="1">
    <name type="scientific">viral metagenome</name>
    <dbReference type="NCBI Taxonomy" id="1070528"/>
    <lineage>
        <taxon>unclassified sequences</taxon>
        <taxon>metagenomes</taxon>
        <taxon>organismal metagenomes</taxon>
    </lineage>
</organism>
<dbReference type="EMBL" id="MT141923">
    <property type="protein sequence ID" value="QJA72086.1"/>
    <property type="molecule type" value="Genomic_DNA"/>
</dbReference>
<proteinExistence type="predicted"/>